<reference evidence="2 3" key="1">
    <citation type="submission" date="2018-10" db="EMBL/GenBank/DDBJ databases">
        <title>A high-quality apple genome assembly.</title>
        <authorList>
            <person name="Hu J."/>
        </authorList>
    </citation>
    <scope>NUCLEOTIDE SEQUENCE [LARGE SCALE GENOMIC DNA]</scope>
    <source>
        <strain evidence="3">cv. HFTH1</strain>
        <tissue evidence="2">Young leaf</tissue>
    </source>
</reference>
<dbReference type="Proteomes" id="UP000290289">
    <property type="component" value="Chromosome 9"/>
</dbReference>
<feature type="compositionally biased region" description="Polar residues" evidence="1">
    <location>
        <begin position="1"/>
        <end position="12"/>
    </location>
</feature>
<protein>
    <submittedName>
        <fullName evidence="2">Uncharacterized protein</fullName>
    </submittedName>
</protein>
<dbReference type="Gene3D" id="3.40.1740.10">
    <property type="entry name" value="VC0467-like"/>
    <property type="match status" value="1"/>
</dbReference>
<dbReference type="AlphaFoldDB" id="A0A498J4I4"/>
<keyword evidence="3" id="KW-1185">Reference proteome</keyword>
<feature type="region of interest" description="Disordered" evidence="1">
    <location>
        <begin position="1"/>
        <end position="22"/>
    </location>
</feature>
<dbReference type="EMBL" id="RDQH01000335">
    <property type="protein sequence ID" value="RXH89605.1"/>
    <property type="molecule type" value="Genomic_DNA"/>
</dbReference>
<evidence type="ECO:0000313" key="3">
    <source>
        <dbReference type="Proteomes" id="UP000290289"/>
    </source>
</evidence>
<organism evidence="2 3">
    <name type="scientific">Malus domestica</name>
    <name type="common">Apple</name>
    <name type="synonym">Pyrus malus</name>
    <dbReference type="NCBI Taxonomy" id="3750"/>
    <lineage>
        <taxon>Eukaryota</taxon>
        <taxon>Viridiplantae</taxon>
        <taxon>Streptophyta</taxon>
        <taxon>Embryophyta</taxon>
        <taxon>Tracheophyta</taxon>
        <taxon>Spermatophyta</taxon>
        <taxon>Magnoliopsida</taxon>
        <taxon>eudicotyledons</taxon>
        <taxon>Gunneridae</taxon>
        <taxon>Pentapetalae</taxon>
        <taxon>rosids</taxon>
        <taxon>fabids</taxon>
        <taxon>Rosales</taxon>
        <taxon>Rosaceae</taxon>
        <taxon>Amygdaloideae</taxon>
        <taxon>Maleae</taxon>
        <taxon>Malus</taxon>
    </lineage>
</organism>
<dbReference type="Gramene" id="mRNA:MD09G0052900">
    <property type="protein sequence ID" value="CDS:MD09G0052900.1"/>
    <property type="gene ID" value="MD09G0052900"/>
</dbReference>
<dbReference type="PANTHER" id="PTHR31984">
    <property type="entry name" value="TRANSPORTER, PUTATIVE (DUF179)-RELATED"/>
    <property type="match status" value="1"/>
</dbReference>
<name>A0A498J4I4_MALDO</name>
<evidence type="ECO:0000256" key="1">
    <source>
        <dbReference type="SAM" id="MobiDB-lite"/>
    </source>
</evidence>
<proteinExistence type="predicted"/>
<comment type="caution">
    <text evidence="2">The sequence shown here is derived from an EMBL/GenBank/DDBJ whole genome shotgun (WGS) entry which is preliminary data.</text>
</comment>
<dbReference type="SUPFAM" id="SSF143456">
    <property type="entry name" value="VC0467-like"/>
    <property type="match status" value="1"/>
</dbReference>
<accession>A0A498J4I4</accession>
<evidence type="ECO:0000313" key="2">
    <source>
        <dbReference type="EMBL" id="RXH89605.1"/>
    </source>
</evidence>
<sequence length="169" mass="18429">MISSRGESSMPSNDDRKPSIGADWRSFRAKLVAAEKSRPKEPTSASSLVDLHTLVDQPNPITVGDKCAHTIHKSEKGCLLLATKNHGGVHIFERTIIWVLSTGPLGPSGIILNRPSLMSNKETRWTARDVAGTFSDRPLFFGAPLEEGLFLVRPKGGDHAVGRVEFLMT</sequence>
<dbReference type="PANTHER" id="PTHR31984:SF1">
    <property type="entry name" value="OS10G0330400 PROTEIN"/>
    <property type="match status" value="1"/>
</dbReference>
<dbReference type="InterPro" id="IPR003774">
    <property type="entry name" value="AlgH-like"/>
</dbReference>
<gene>
    <name evidence="2" type="ORF">DVH24_031962</name>
</gene>